<proteinExistence type="predicted"/>
<keyword evidence="4" id="KW-1185">Reference proteome</keyword>
<keyword evidence="1" id="KW-0677">Repeat</keyword>
<organism evidence="3 4">
    <name type="scientific">Mucuna pruriens</name>
    <name type="common">Velvet bean</name>
    <name type="synonym">Dolichos pruriens</name>
    <dbReference type="NCBI Taxonomy" id="157652"/>
    <lineage>
        <taxon>Eukaryota</taxon>
        <taxon>Viridiplantae</taxon>
        <taxon>Streptophyta</taxon>
        <taxon>Embryophyta</taxon>
        <taxon>Tracheophyta</taxon>
        <taxon>Spermatophyta</taxon>
        <taxon>Magnoliopsida</taxon>
        <taxon>eudicotyledons</taxon>
        <taxon>Gunneridae</taxon>
        <taxon>Pentapetalae</taxon>
        <taxon>rosids</taxon>
        <taxon>fabids</taxon>
        <taxon>Fabales</taxon>
        <taxon>Fabaceae</taxon>
        <taxon>Papilionoideae</taxon>
        <taxon>50 kb inversion clade</taxon>
        <taxon>NPAAA clade</taxon>
        <taxon>indigoferoid/millettioid clade</taxon>
        <taxon>Phaseoleae</taxon>
        <taxon>Mucuna</taxon>
    </lineage>
</organism>
<dbReference type="Pfam" id="PF23598">
    <property type="entry name" value="LRR_14"/>
    <property type="match status" value="1"/>
</dbReference>
<dbReference type="InterPro" id="IPR032675">
    <property type="entry name" value="LRR_dom_sf"/>
</dbReference>
<evidence type="ECO:0000256" key="1">
    <source>
        <dbReference type="ARBA" id="ARBA00022737"/>
    </source>
</evidence>
<name>A0A371E785_MUCPR</name>
<dbReference type="Proteomes" id="UP000257109">
    <property type="component" value="Unassembled WGS sequence"/>
</dbReference>
<dbReference type="Gene3D" id="3.80.10.10">
    <property type="entry name" value="Ribonuclease Inhibitor"/>
    <property type="match status" value="1"/>
</dbReference>
<dbReference type="AlphaFoldDB" id="A0A371E785"/>
<evidence type="ECO:0000313" key="4">
    <source>
        <dbReference type="Proteomes" id="UP000257109"/>
    </source>
</evidence>
<feature type="domain" description="Disease resistance R13L4/SHOC-2-like LRR" evidence="2">
    <location>
        <begin position="16"/>
        <end position="190"/>
    </location>
</feature>
<dbReference type="EMBL" id="QJKJ01015833">
    <property type="protein sequence ID" value="RDX61898.1"/>
    <property type="molecule type" value="Genomic_DNA"/>
</dbReference>
<gene>
    <name evidence="3" type="primary">RPP13L4</name>
    <name evidence="3" type="ORF">CR513_59826</name>
</gene>
<protein>
    <submittedName>
        <fullName evidence="3">Disease resistance RPP13-like protein 4</fullName>
    </submittedName>
</protein>
<feature type="non-terminal residue" evidence="3">
    <location>
        <position position="1"/>
    </location>
</feature>
<dbReference type="InterPro" id="IPR055414">
    <property type="entry name" value="LRR_R13L4/SHOC2-like"/>
</dbReference>
<reference evidence="3" key="1">
    <citation type="submission" date="2018-05" db="EMBL/GenBank/DDBJ databases">
        <title>Draft genome of Mucuna pruriens seed.</title>
        <authorList>
            <person name="Nnadi N.E."/>
            <person name="Vos R."/>
            <person name="Hasami M.H."/>
            <person name="Devisetty U.K."/>
            <person name="Aguiy J.C."/>
        </authorList>
    </citation>
    <scope>NUCLEOTIDE SEQUENCE [LARGE SCALE GENOMIC DNA]</scope>
    <source>
        <strain evidence="3">JCA_2017</strain>
    </source>
</reference>
<dbReference type="STRING" id="157652.A0A371E785"/>
<dbReference type="OrthoDB" id="1934998at2759"/>
<sequence>MKHLELHDSPKHHIEVQSEEFLKELRDQKKLKYLSLHGISRISQLLSSVFEFESLQFIDLKACHNLETLPNDISSLRNLIHLNLSRCYLLDRMSDGIEKLTKLEVLKGFVIGSSIKTPCKIANLAHLSKLKQLNIHIASGDVIKEREFQSLEKLSELEKLKILWGVFDIRYGDIQVTLPSNLKKLHLEGFPEQNIPKAGLKVGDQVWANESLAFIMATIKQKECCAKANASASIMSGPVCHASLLMEGYTMWK</sequence>
<dbReference type="PANTHER" id="PTHR47186:SF45">
    <property type="entry name" value="DISEASE RESISTANCE RPP13-LIKE PROTEIN 1"/>
    <property type="match status" value="1"/>
</dbReference>
<dbReference type="SUPFAM" id="SSF52058">
    <property type="entry name" value="L domain-like"/>
    <property type="match status" value="1"/>
</dbReference>
<evidence type="ECO:0000313" key="3">
    <source>
        <dbReference type="EMBL" id="RDX61898.1"/>
    </source>
</evidence>
<comment type="caution">
    <text evidence="3">The sequence shown here is derived from an EMBL/GenBank/DDBJ whole genome shotgun (WGS) entry which is preliminary data.</text>
</comment>
<accession>A0A371E785</accession>
<dbReference type="PANTHER" id="PTHR47186">
    <property type="entry name" value="LEUCINE-RICH REPEAT-CONTAINING PROTEIN 57"/>
    <property type="match status" value="1"/>
</dbReference>
<evidence type="ECO:0000259" key="2">
    <source>
        <dbReference type="Pfam" id="PF23598"/>
    </source>
</evidence>